<dbReference type="CDD" id="cd01650">
    <property type="entry name" value="RT_nLTR_like"/>
    <property type="match status" value="1"/>
</dbReference>
<comment type="caution">
    <text evidence="2">The sequence shown here is derived from an EMBL/GenBank/DDBJ whole genome shotgun (WGS) entry which is preliminary data.</text>
</comment>
<organism evidence="2 3">
    <name type="scientific">Periplaneta americana</name>
    <name type="common">American cockroach</name>
    <name type="synonym">Blatta americana</name>
    <dbReference type="NCBI Taxonomy" id="6978"/>
    <lineage>
        <taxon>Eukaryota</taxon>
        <taxon>Metazoa</taxon>
        <taxon>Ecdysozoa</taxon>
        <taxon>Arthropoda</taxon>
        <taxon>Hexapoda</taxon>
        <taxon>Insecta</taxon>
        <taxon>Pterygota</taxon>
        <taxon>Neoptera</taxon>
        <taxon>Polyneoptera</taxon>
        <taxon>Dictyoptera</taxon>
        <taxon>Blattodea</taxon>
        <taxon>Blattoidea</taxon>
        <taxon>Blattidae</taxon>
        <taxon>Blattinae</taxon>
        <taxon>Periplaneta</taxon>
    </lineage>
</organism>
<dbReference type="PANTHER" id="PTHR19446">
    <property type="entry name" value="REVERSE TRANSCRIPTASES"/>
    <property type="match status" value="1"/>
</dbReference>
<evidence type="ECO:0000313" key="3">
    <source>
        <dbReference type="Proteomes" id="UP001148838"/>
    </source>
</evidence>
<keyword evidence="3" id="KW-1185">Reference proteome</keyword>
<dbReference type="Pfam" id="PF00078">
    <property type="entry name" value="RVT_1"/>
    <property type="match status" value="1"/>
</dbReference>
<feature type="domain" description="Reverse transcriptase" evidence="1">
    <location>
        <begin position="143"/>
        <end position="254"/>
    </location>
</feature>
<accession>A0ABQ8TP97</accession>
<dbReference type="EMBL" id="JAJSOF020000005">
    <property type="protein sequence ID" value="KAJ4447210.1"/>
    <property type="molecule type" value="Genomic_DNA"/>
</dbReference>
<evidence type="ECO:0000313" key="2">
    <source>
        <dbReference type="EMBL" id="KAJ4447210.1"/>
    </source>
</evidence>
<protein>
    <recommendedName>
        <fullName evidence="1">Reverse transcriptase domain-containing protein</fullName>
    </recommendedName>
</protein>
<gene>
    <name evidence="2" type="ORF">ANN_09212</name>
</gene>
<dbReference type="InterPro" id="IPR000477">
    <property type="entry name" value="RT_dom"/>
</dbReference>
<dbReference type="Proteomes" id="UP001148838">
    <property type="component" value="Unassembled WGS sequence"/>
</dbReference>
<dbReference type="InterPro" id="IPR043502">
    <property type="entry name" value="DNA/RNA_pol_sf"/>
</dbReference>
<evidence type="ECO:0000259" key="1">
    <source>
        <dbReference type="Pfam" id="PF00078"/>
    </source>
</evidence>
<proteinExistence type="predicted"/>
<name>A0ABQ8TP97_PERAM</name>
<dbReference type="SUPFAM" id="SSF56672">
    <property type="entry name" value="DNA/RNA polymerases"/>
    <property type="match status" value="1"/>
</dbReference>
<sequence>MISEDFIRASIRKGSSSSQEQRYLDMRTDLIGNKEDILERWRRHFNDLLNGNNTGRTPFMDTVRLTPDVRKNTSESSPINLEEVIMAVEKLKNNKVSGSDNIPPELLKNGCGKLLVCMKNLLPQIWEKEVFPKEWCMEIICPIHKRGDQIEYSNYRGITLLNTTYKLLSNVLYHRLRPHVEKQLGDYQSGFRHGKSTTNHIFTLRQILEKMREFNVTTHLLFIDFKCAYDSINRKKLYCSMEELNIPSKLINMVMAFADDIVIIGRPLKYVEEAFLALEKSDISIFFDCLHIRLFITESYPAFAHIGLRENSGKNLNQSVSFKPSNNAVRSPEPAVVVKSLRMEKHVRNMSDFHSSRKKRLPKSNDGVAVCFDVYGPFRRYVTSSSVSPELLVILILRCAFVDGGDGDVLLLCFLNEVAILIPTRNTILRWVASFRITGSTLKKKSPGRNSIALRLSEATGLISKVHTCGVTVSASGRETRIDFKMEFLRPCQNRVDMKMMTKIRKRMIVKSGMRII</sequence>
<reference evidence="2 3" key="1">
    <citation type="journal article" date="2022" name="Allergy">
        <title>Genome assembly and annotation of Periplaneta americana reveal a comprehensive cockroach allergen profile.</title>
        <authorList>
            <person name="Wang L."/>
            <person name="Xiong Q."/>
            <person name="Saelim N."/>
            <person name="Wang L."/>
            <person name="Nong W."/>
            <person name="Wan A.T."/>
            <person name="Shi M."/>
            <person name="Liu X."/>
            <person name="Cao Q."/>
            <person name="Hui J.H.L."/>
            <person name="Sookrung N."/>
            <person name="Leung T.F."/>
            <person name="Tungtrongchitr A."/>
            <person name="Tsui S.K.W."/>
        </authorList>
    </citation>
    <scope>NUCLEOTIDE SEQUENCE [LARGE SCALE GENOMIC DNA]</scope>
    <source>
        <strain evidence="2">PWHHKU_190912</strain>
    </source>
</reference>